<dbReference type="Proteomes" id="UP000002221">
    <property type="component" value="Chromosome"/>
</dbReference>
<reference evidence="1 2" key="1">
    <citation type="journal article" date="2009" name="Stand. Genomic Sci.">
        <title>Complete genome sequence of Rhodothermus marinus type strain (R-10).</title>
        <authorList>
            <person name="Nolan M."/>
            <person name="Tindall B.J."/>
            <person name="Pomrenke H."/>
            <person name="Lapidus A."/>
            <person name="Copeland A."/>
            <person name="Glavina Del Rio T."/>
            <person name="Lucas S."/>
            <person name="Chen F."/>
            <person name="Tice H."/>
            <person name="Cheng J.F."/>
            <person name="Saunders E."/>
            <person name="Han C."/>
            <person name="Bruce D."/>
            <person name="Goodwin L."/>
            <person name="Chain P."/>
            <person name="Pitluck S."/>
            <person name="Ovchinikova G."/>
            <person name="Pati A."/>
            <person name="Ivanova N."/>
            <person name="Mavromatis K."/>
            <person name="Chen A."/>
            <person name="Palaniappan K."/>
            <person name="Land M."/>
            <person name="Hauser L."/>
            <person name="Chang Y.J."/>
            <person name="Jeffries C.D."/>
            <person name="Brettin T."/>
            <person name="Goker M."/>
            <person name="Bristow J."/>
            <person name="Eisen J.A."/>
            <person name="Markowitz V."/>
            <person name="Hugenholtz P."/>
            <person name="Kyrpides N.C."/>
            <person name="Klenk H.P."/>
            <person name="Detter J.C."/>
        </authorList>
    </citation>
    <scope>NUCLEOTIDE SEQUENCE [LARGE SCALE GENOMIC DNA]</scope>
    <source>
        <strain evidence="2">ATCC 43812 / DSM 4252 / R-10</strain>
    </source>
</reference>
<keyword evidence="2" id="KW-1185">Reference proteome</keyword>
<dbReference type="HOGENOM" id="CLU_2938738_0_0_10"/>
<organism evidence="1 2">
    <name type="scientific">Rhodothermus marinus (strain ATCC 43812 / DSM 4252 / R-10)</name>
    <name type="common">Rhodothermus obamensis</name>
    <dbReference type="NCBI Taxonomy" id="518766"/>
    <lineage>
        <taxon>Bacteria</taxon>
        <taxon>Pseudomonadati</taxon>
        <taxon>Rhodothermota</taxon>
        <taxon>Rhodothermia</taxon>
        <taxon>Rhodothermales</taxon>
        <taxon>Rhodothermaceae</taxon>
        <taxon>Rhodothermus</taxon>
    </lineage>
</organism>
<evidence type="ECO:0000313" key="2">
    <source>
        <dbReference type="Proteomes" id="UP000002221"/>
    </source>
</evidence>
<dbReference type="EMBL" id="CP001807">
    <property type="protein sequence ID" value="ACY46997.1"/>
    <property type="molecule type" value="Genomic_DNA"/>
</dbReference>
<dbReference type="KEGG" id="rmr:Rmar_0088"/>
<dbReference type="AlphaFoldDB" id="D0MK84"/>
<dbReference type="STRING" id="518766.Rmar_0088"/>
<evidence type="ECO:0000313" key="1">
    <source>
        <dbReference type="EMBL" id="ACY46997.1"/>
    </source>
</evidence>
<sequence length="60" mass="6762">MKRVFRALLLSALATGAFAWVLSRLHPRPEPATVRPGEVDADELPPEAQERLLEELDRLL</sequence>
<proteinExistence type="predicted"/>
<dbReference type="RefSeq" id="WP_012842609.1">
    <property type="nucleotide sequence ID" value="NC_013501.1"/>
</dbReference>
<gene>
    <name evidence="1" type="ordered locus">Rmar_0088</name>
</gene>
<accession>D0MK84</accession>
<name>D0MK84_RHOM4</name>
<protein>
    <submittedName>
        <fullName evidence="1">Uncharacterized protein</fullName>
    </submittedName>
</protein>